<comment type="caution">
    <text evidence="1">The sequence shown here is derived from an EMBL/GenBank/DDBJ whole genome shotgun (WGS) entry which is preliminary data.</text>
</comment>
<reference evidence="1 2" key="1">
    <citation type="journal article" date="2021" name="Elife">
        <title>Chloroplast acquisition without the gene transfer in kleptoplastic sea slugs, Plakobranchus ocellatus.</title>
        <authorList>
            <person name="Maeda T."/>
            <person name="Takahashi S."/>
            <person name="Yoshida T."/>
            <person name="Shimamura S."/>
            <person name="Takaki Y."/>
            <person name="Nagai Y."/>
            <person name="Toyoda A."/>
            <person name="Suzuki Y."/>
            <person name="Arimoto A."/>
            <person name="Ishii H."/>
            <person name="Satoh N."/>
            <person name="Nishiyama T."/>
            <person name="Hasebe M."/>
            <person name="Maruyama T."/>
            <person name="Minagawa J."/>
            <person name="Obokata J."/>
            <person name="Shigenobu S."/>
        </authorList>
    </citation>
    <scope>NUCLEOTIDE SEQUENCE [LARGE SCALE GENOMIC DNA]</scope>
</reference>
<keyword evidence="2" id="KW-1185">Reference proteome</keyword>
<proteinExistence type="predicted"/>
<keyword evidence="1" id="KW-0548">Nucleotidyltransferase</keyword>
<dbReference type="AlphaFoldDB" id="A0AAV4G8V4"/>
<organism evidence="1 2">
    <name type="scientific">Elysia marginata</name>
    <dbReference type="NCBI Taxonomy" id="1093978"/>
    <lineage>
        <taxon>Eukaryota</taxon>
        <taxon>Metazoa</taxon>
        <taxon>Spiralia</taxon>
        <taxon>Lophotrochozoa</taxon>
        <taxon>Mollusca</taxon>
        <taxon>Gastropoda</taxon>
        <taxon>Heterobranchia</taxon>
        <taxon>Euthyneura</taxon>
        <taxon>Panpulmonata</taxon>
        <taxon>Sacoglossa</taxon>
        <taxon>Placobranchoidea</taxon>
        <taxon>Plakobranchidae</taxon>
        <taxon>Elysia</taxon>
    </lineage>
</organism>
<evidence type="ECO:0000313" key="2">
    <source>
        <dbReference type="Proteomes" id="UP000762676"/>
    </source>
</evidence>
<name>A0AAV4G8V4_9GAST</name>
<dbReference type="PANTHER" id="PTHR47510:SF3">
    <property type="entry name" value="ENDO_EXONUCLEASE_PHOSPHATASE DOMAIN-CONTAINING PROTEIN"/>
    <property type="match status" value="1"/>
</dbReference>
<keyword evidence="1" id="KW-0808">Transferase</keyword>
<dbReference type="Proteomes" id="UP000762676">
    <property type="component" value="Unassembled WGS sequence"/>
</dbReference>
<evidence type="ECO:0000313" key="1">
    <source>
        <dbReference type="EMBL" id="GFR81465.1"/>
    </source>
</evidence>
<protein>
    <submittedName>
        <fullName evidence="1">Reverse transcriptase</fullName>
    </submittedName>
</protein>
<dbReference type="EMBL" id="BMAT01008276">
    <property type="protein sequence ID" value="GFR81465.1"/>
    <property type="molecule type" value="Genomic_DNA"/>
</dbReference>
<dbReference type="GO" id="GO:0003964">
    <property type="term" value="F:RNA-directed DNA polymerase activity"/>
    <property type="evidence" value="ECO:0007669"/>
    <property type="project" value="UniProtKB-KW"/>
</dbReference>
<sequence>MIQLTSKYRTVLKKSKVDKQVVSVWNVENTEMLQDCFACTDWTVFEDSCTNIDELTKSITEYIKFCENVTIKKKETIYFPNSKPWINEELREVLSLKLKAFKSRDKEALIKWEKKIKAVVRECKKQYKEKVELNIKTNPRNAWDGLEVMSGSKKKKAILNVDTDVKEYANKLNQFYARFDVHDFRNTTELKIKDILNGLVEGQDFVVQENDVRRELEKLNVRKACGPDGLSGRLLKSCYQELSGIFTILFNSNNFTRLPSTYLEND</sequence>
<dbReference type="PANTHER" id="PTHR47510">
    <property type="entry name" value="REVERSE TRANSCRIPTASE DOMAIN-CONTAINING PROTEIN"/>
    <property type="match status" value="1"/>
</dbReference>
<gene>
    <name evidence="1" type="ORF">ElyMa_004070100</name>
</gene>
<accession>A0AAV4G8V4</accession>
<keyword evidence="1" id="KW-0695">RNA-directed DNA polymerase</keyword>